<evidence type="ECO:0000256" key="1">
    <source>
        <dbReference type="ARBA" id="ARBA00022505"/>
    </source>
</evidence>
<comment type="function">
    <text evidence="5">Part of the MsrPQ system that repairs oxidized periplasmic proteins containing methionine sulfoxide residues (Met-O), using respiratory chain electrons. Thus protects these proteins from oxidative-stress damage caused by reactive species of oxygen and chlorine generated by the host defense mechanisms. MsrPQ is essential for the maintenance of envelope integrity under bleach stress, rescuing a wide series of structurally unrelated periplasmic proteins from methionine oxidation. The catalytic subunit MsrP is non-stereospecific, being able to reduce both (R-) and (S-) diastereoisomers of methionine sulfoxide.</text>
</comment>
<comment type="catalytic activity">
    <reaction evidence="5">
        <text>L-methionyl-[protein] + a quinone + H2O = L-methionyl-(S)-S-oxide-[protein] + a quinol</text>
        <dbReference type="Rhea" id="RHEA:51292"/>
        <dbReference type="Rhea" id="RHEA-COMP:12313"/>
        <dbReference type="Rhea" id="RHEA-COMP:12315"/>
        <dbReference type="ChEBI" id="CHEBI:15377"/>
        <dbReference type="ChEBI" id="CHEBI:16044"/>
        <dbReference type="ChEBI" id="CHEBI:24646"/>
        <dbReference type="ChEBI" id="CHEBI:44120"/>
        <dbReference type="ChEBI" id="CHEBI:132124"/>
    </reaction>
</comment>
<dbReference type="InterPro" id="IPR000572">
    <property type="entry name" value="OxRdtase_Mopterin-bd_dom"/>
</dbReference>
<keyword evidence="2 5" id="KW-0479">Metal-binding</keyword>
<dbReference type="GO" id="GO:0043546">
    <property type="term" value="F:molybdopterin cofactor binding"/>
    <property type="evidence" value="ECO:0007669"/>
    <property type="project" value="UniProtKB-UniRule"/>
</dbReference>
<dbReference type="InterPro" id="IPR022867">
    <property type="entry name" value="MsrP"/>
</dbReference>
<evidence type="ECO:0000256" key="5">
    <source>
        <dbReference type="HAMAP-Rule" id="MF_01206"/>
    </source>
</evidence>
<dbReference type="HAMAP" id="MF_01206">
    <property type="entry name" value="MsrP"/>
    <property type="match status" value="1"/>
</dbReference>
<accession>A0A210RZ22</accession>
<organism evidence="7 8">
    <name type="scientific">Polynucleobacter hirudinilacicola</name>
    <dbReference type="NCBI Taxonomy" id="1743166"/>
    <lineage>
        <taxon>Bacteria</taxon>
        <taxon>Pseudomonadati</taxon>
        <taxon>Pseudomonadota</taxon>
        <taxon>Betaproteobacteria</taxon>
        <taxon>Burkholderiales</taxon>
        <taxon>Burkholderiaceae</taxon>
        <taxon>Polynucleobacter</taxon>
    </lineage>
</organism>
<evidence type="ECO:0000313" key="7">
    <source>
        <dbReference type="EMBL" id="OWF66265.1"/>
    </source>
</evidence>
<evidence type="ECO:0000313" key="8">
    <source>
        <dbReference type="Proteomes" id="UP000196880"/>
    </source>
</evidence>
<keyword evidence="3 5" id="KW-0732">Signal</keyword>
<feature type="binding site" evidence="5">
    <location>
        <position position="78"/>
    </location>
    <ligand>
        <name>Mo-molybdopterin</name>
        <dbReference type="ChEBI" id="CHEBI:71302"/>
    </ligand>
</feature>
<dbReference type="RefSeq" id="WP_087909065.1">
    <property type="nucleotide sequence ID" value="NZ_NAIA01000002.1"/>
</dbReference>
<dbReference type="Proteomes" id="UP000196880">
    <property type="component" value="Unassembled WGS sequence"/>
</dbReference>
<proteinExistence type="inferred from homology"/>
<feature type="binding site" evidence="5">
    <location>
        <begin position="235"/>
        <end position="237"/>
    </location>
    <ligand>
        <name>Mo-molybdopterin</name>
        <dbReference type="ChEBI" id="CHEBI:71302"/>
    </ligand>
</feature>
<dbReference type="GO" id="GO:0046872">
    <property type="term" value="F:metal ion binding"/>
    <property type="evidence" value="ECO:0007669"/>
    <property type="project" value="UniProtKB-KW"/>
</dbReference>
<sequence length="320" mass="36435">MRFIDKTILPSDITPQAIFENRRNLIKAAAAGSFGMALAPWFSREALAANPEKLSAVLNQAYAAKDELTPYKYVTGYNNFYEFGTDKADPAEYAHTLQTRPWTISIEGLVKKSVTLDIDALLKLAPIEERIYRMRCVEGWSMVIPWDGYSLSKLINKVEPLGSAKYLEFITLADRKQMPGLKSNIIDWPYREGLRMDEAMNPLTLLTLGLYGEVLPKQNGAPVRIVVPWKYGFKSAKSIVKIRFTEEMPKTSWSQFDAREYGFYSNVNPQVDHPRWSQATERRIGDAKGMFAPKIKTQMFNGYGDQVASMYAGMDLKKYY</sequence>
<dbReference type="NCBIfam" id="NF003767">
    <property type="entry name" value="PRK05363.1"/>
    <property type="match status" value="1"/>
</dbReference>
<dbReference type="PANTHER" id="PTHR43032:SF3">
    <property type="entry name" value="PROTEIN-METHIONINE-SULFOXIDE REDUCTASE CATALYTIC SUBUNIT MSRP"/>
    <property type="match status" value="1"/>
</dbReference>
<comment type="PTM">
    <text evidence="5">Predicted to be exported by the Tat system. The position of the signal peptide cleavage has not been experimentally proven.</text>
</comment>
<keyword evidence="1 5" id="KW-0500">Molybdenum</keyword>
<evidence type="ECO:0000256" key="4">
    <source>
        <dbReference type="ARBA" id="ARBA00023002"/>
    </source>
</evidence>
<protein>
    <recommendedName>
        <fullName evidence="5">Protein-methionine-sulfoxide reductase catalytic subunit MsrP</fullName>
        <ecNumber evidence="5">1.8.5.-</ecNumber>
    </recommendedName>
</protein>
<comment type="caution">
    <text evidence="7">The sequence shown here is derived from an EMBL/GenBank/DDBJ whole genome shotgun (WGS) entry which is preliminary data.</text>
</comment>
<dbReference type="Pfam" id="PF00174">
    <property type="entry name" value="Oxidored_molyb"/>
    <property type="match status" value="1"/>
</dbReference>
<dbReference type="GO" id="GO:0016672">
    <property type="term" value="F:oxidoreductase activity, acting on a sulfur group of donors, quinone or similar compound as acceptor"/>
    <property type="evidence" value="ECO:0007669"/>
    <property type="project" value="UniProtKB-UniRule"/>
</dbReference>
<feature type="domain" description="Oxidoreductase molybdopterin-binding" evidence="6">
    <location>
        <begin position="98"/>
        <end position="253"/>
    </location>
</feature>
<dbReference type="AlphaFoldDB" id="A0A210RZ22"/>
<comment type="similarity">
    <text evidence="5">Belongs to the MsrP family.</text>
</comment>
<feature type="binding site" evidence="5">
    <location>
        <position position="219"/>
    </location>
    <ligand>
        <name>Mo-molybdopterin</name>
        <dbReference type="ChEBI" id="CHEBI:71302"/>
    </ligand>
</feature>
<dbReference type="GO" id="GO:0030091">
    <property type="term" value="P:protein repair"/>
    <property type="evidence" value="ECO:0007669"/>
    <property type="project" value="UniProtKB-UniRule"/>
</dbReference>
<keyword evidence="8" id="KW-1185">Reference proteome</keyword>
<evidence type="ECO:0000259" key="6">
    <source>
        <dbReference type="Pfam" id="PF00174"/>
    </source>
</evidence>
<name>A0A210RZ22_9BURK</name>
<feature type="binding site" evidence="5">
    <location>
        <position position="171"/>
    </location>
    <ligand>
        <name>Mo-molybdopterin</name>
        <dbReference type="ChEBI" id="CHEBI:71302"/>
    </ligand>
</feature>
<evidence type="ECO:0000256" key="2">
    <source>
        <dbReference type="ARBA" id="ARBA00022723"/>
    </source>
</evidence>
<comment type="catalytic activity">
    <reaction evidence="5">
        <text>L-methionyl-[protein] + a quinone + H2O = L-methionyl-(R)-S-oxide-[protein] + a quinol</text>
        <dbReference type="Rhea" id="RHEA:51296"/>
        <dbReference type="Rhea" id="RHEA-COMP:12313"/>
        <dbReference type="Rhea" id="RHEA-COMP:12314"/>
        <dbReference type="ChEBI" id="CHEBI:15377"/>
        <dbReference type="ChEBI" id="CHEBI:16044"/>
        <dbReference type="ChEBI" id="CHEBI:24646"/>
        <dbReference type="ChEBI" id="CHEBI:45764"/>
        <dbReference type="ChEBI" id="CHEBI:132124"/>
    </reaction>
</comment>
<dbReference type="SUPFAM" id="SSF56524">
    <property type="entry name" value="Oxidoreductase molybdopterin-binding domain"/>
    <property type="match status" value="1"/>
</dbReference>
<feature type="binding site" evidence="5">
    <location>
        <begin position="81"/>
        <end position="82"/>
    </location>
    <ligand>
        <name>Mo-molybdopterin</name>
        <dbReference type="ChEBI" id="CHEBI:71302"/>
    </ligand>
</feature>
<comment type="cofactor">
    <cofactor evidence="5">
        <name>Mo-molybdopterin</name>
        <dbReference type="ChEBI" id="CHEBI:71302"/>
    </cofactor>
    <text evidence="5">Binds 1 Mo-molybdopterin (Mo-MPT) cofactor per subunit.</text>
</comment>
<keyword evidence="4 5" id="KW-0560">Oxidoreductase</keyword>
<dbReference type="OrthoDB" id="9795587at2"/>
<dbReference type="PANTHER" id="PTHR43032">
    <property type="entry name" value="PROTEIN-METHIONINE-SULFOXIDE REDUCTASE"/>
    <property type="match status" value="1"/>
</dbReference>
<gene>
    <name evidence="5" type="primary">msrP</name>
    <name evidence="7" type="ORF">B6A14_03460</name>
</gene>
<feature type="binding site" evidence="5">
    <location>
        <position position="136"/>
    </location>
    <ligand>
        <name>Mo-molybdopterin</name>
        <dbReference type="ChEBI" id="CHEBI:71302"/>
    </ligand>
    <ligandPart>
        <name>Mo</name>
        <dbReference type="ChEBI" id="CHEBI:28685"/>
    </ligandPart>
</feature>
<dbReference type="InterPro" id="IPR006311">
    <property type="entry name" value="TAT_signal"/>
</dbReference>
<dbReference type="EMBL" id="NAIA01000002">
    <property type="protein sequence ID" value="OWF66265.1"/>
    <property type="molecule type" value="Genomic_DNA"/>
</dbReference>
<dbReference type="PROSITE" id="PS51318">
    <property type="entry name" value="TAT"/>
    <property type="match status" value="1"/>
</dbReference>
<evidence type="ECO:0000256" key="3">
    <source>
        <dbReference type="ARBA" id="ARBA00022729"/>
    </source>
</evidence>
<reference evidence="7 8" key="1">
    <citation type="submission" date="2017-03" db="EMBL/GenBank/DDBJ databases">
        <title>New species Polynucleobacter sp. MWH-EgelM1-30-B4.</title>
        <authorList>
            <person name="Hahn M.W."/>
        </authorList>
    </citation>
    <scope>NUCLEOTIDE SEQUENCE [LARGE SCALE GENOMIC DNA]</scope>
    <source>
        <strain evidence="7 8">MWH-EgelM1-30-B4</strain>
    </source>
</reference>
<feature type="binding site" evidence="5">
    <location>
        <position position="224"/>
    </location>
    <ligand>
        <name>Mo-molybdopterin</name>
        <dbReference type="ChEBI" id="CHEBI:71302"/>
    </ligand>
</feature>
<dbReference type="Gene3D" id="3.90.420.10">
    <property type="entry name" value="Oxidoreductase, molybdopterin-binding domain"/>
    <property type="match status" value="1"/>
</dbReference>
<comment type="subunit">
    <text evidence="5">Heterodimer of a catalytic subunit (MsrP) and a heme-binding subunit (MsrQ).</text>
</comment>
<dbReference type="EC" id="1.8.5.-" evidence="5"/>
<dbReference type="InterPro" id="IPR036374">
    <property type="entry name" value="OxRdtase_Mopterin-bd_sf"/>
</dbReference>